<dbReference type="AlphaFoldDB" id="A0A167R1U2"/>
<protein>
    <submittedName>
        <fullName evidence="1">Uncharacterized protein</fullName>
    </submittedName>
</protein>
<dbReference type="Proteomes" id="UP000076738">
    <property type="component" value="Unassembled WGS sequence"/>
</dbReference>
<accession>A0A167R1U2</accession>
<name>A0A167R1U2_CALVF</name>
<keyword evidence="2" id="KW-1185">Reference proteome</keyword>
<gene>
    <name evidence="1" type="ORF">CALVIDRAFT_533474</name>
</gene>
<reference evidence="1 2" key="1">
    <citation type="journal article" date="2016" name="Mol. Biol. Evol.">
        <title>Comparative Genomics of Early-Diverging Mushroom-Forming Fungi Provides Insights into the Origins of Lignocellulose Decay Capabilities.</title>
        <authorList>
            <person name="Nagy L.G."/>
            <person name="Riley R."/>
            <person name="Tritt A."/>
            <person name="Adam C."/>
            <person name="Daum C."/>
            <person name="Floudas D."/>
            <person name="Sun H."/>
            <person name="Yadav J.S."/>
            <person name="Pangilinan J."/>
            <person name="Larsson K.H."/>
            <person name="Matsuura K."/>
            <person name="Barry K."/>
            <person name="Labutti K."/>
            <person name="Kuo R."/>
            <person name="Ohm R.A."/>
            <person name="Bhattacharya S.S."/>
            <person name="Shirouzu T."/>
            <person name="Yoshinaga Y."/>
            <person name="Martin F.M."/>
            <person name="Grigoriev I.V."/>
            <person name="Hibbett D.S."/>
        </authorList>
    </citation>
    <scope>NUCLEOTIDE SEQUENCE [LARGE SCALE GENOMIC DNA]</scope>
    <source>
        <strain evidence="1 2">TUFC12733</strain>
    </source>
</reference>
<evidence type="ECO:0000313" key="2">
    <source>
        <dbReference type="Proteomes" id="UP000076738"/>
    </source>
</evidence>
<sequence length="84" mass="9012">MVRHRFGAGIRILPVTVAFRWAGSSLSLKSGDTASSQASEPLTLLRRSRKPPSFSPVWVGLADGTSIVQLSAVARRLTWPVGPV</sequence>
<organism evidence="1 2">
    <name type="scientific">Calocera viscosa (strain TUFC12733)</name>
    <dbReference type="NCBI Taxonomy" id="1330018"/>
    <lineage>
        <taxon>Eukaryota</taxon>
        <taxon>Fungi</taxon>
        <taxon>Dikarya</taxon>
        <taxon>Basidiomycota</taxon>
        <taxon>Agaricomycotina</taxon>
        <taxon>Dacrymycetes</taxon>
        <taxon>Dacrymycetales</taxon>
        <taxon>Dacrymycetaceae</taxon>
        <taxon>Calocera</taxon>
    </lineage>
</organism>
<dbReference type="EMBL" id="KV417269">
    <property type="protein sequence ID" value="KZP00466.1"/>
    <property type="molecule type" value="Genomic_DNA"/>
</dbReference>
<evidence type="ECO:0000313" key="1">
    <source>
        <dbReference type="EMBL" id="KZP00466.1"/>
    </source>
</evidence>
<proteinExistence type="predicted"/>